<dbReference type="RefSeq" id="XP_018001412.1">
    <property type="nucleotide sequence ID" value="XM_018149511.1"/>
</dbReference>
<evidence type="ECO:0008006" key="3">
    <source>
        <dbReference type="Google" id="ProtNLM"/>
    </source>
</evidence>
<gene>
    <name evidence="1" type="ORF">AB675_9012</name>
</gene>
<proteinExistence type="predicted"/>
<evidence type="ECO:0000313" key="1">
    <source>
        <dbReference type="EMBL" id="KPI41449.1"/>
    </source>
</evidence>
<name>A0A0N0NNJ5_9EURO</name>
<dbReference type="Proteomes" id="UP000038010">
    <property type="component" value="Unassembled WGS sequence"/>
</dbReference>
<dbReference type="EMBL" id="LFJN01000009">
    <property type="protein sequence ID" value="KPI41449.1"/>
    <property type="molecule type" value="Genomic_DNA"/>
</dbReference>
<protein>
    <recommendedName>
        <fullName evidence="3">F-box domain-containing protein</fullName>
    </recommendedName>
</protein>
<comment type="caution">
    <text evidence="1">The sequence shown here is derived from an EMBL/GenBank/DDBJ whole genome shotgun (WGS) entry which is preliminary data.</text>
</comment>
<dbReference type="VEuPathDB" id="FungiDB:AB675_9012"/>
<reference evidence="1 2" key="1">
    <citation type="submission" date="2015-06" db="EMBL/GenBank/DDBJ databases">
        <title>Draft genome of the ant-associated black yeast Phialophora attae CBS 131958.</title>
        <authorList>
            <person name="Moreno L.F."/>
            <person name="Stielow B.J."/>
            <person name="de Hoog S."/>
            <person name="Vicente V.A."/>
            <person name="Weiss V.A."/>
            <person name="de Vries M."/>
            <person name="Cruz L.M."/>
            <person name="Souza E.M."/>
        </authorList>
    </citation>
    <scope>NUCLEOTIDE SEQUENCE [LARGE SCALE GENOMIC DNA]</scope>
    <source>
        <strain evidence="1 2">CBS 131958</strain>
    </source>
</reference>
<evidence type="ECO:0000313" key="2">
    <source>
        <dbReference type="Proteomes" id="UP000038010"/>
    </source>
</evidence>
<accession>A0A0N0NNJ5</accession>
<organism evidence="1 2">
    <name type="scientific">Cyphellophora attinorum</name>
    <dbReference type="NCBI Taxonomy" id="1664694"/>
    <lineage>
        <taxon>Eukaryota</taxon>
        <taxon>Fungi</taxon>
        <taxon>Dikarya</taxon>
        <taxon>Ascomycota</taxon>
        <taxon>Pezizomycotina</taxon>
        <taxon>Eurotiomycetes</taxon>
        <taxon>Chaetothyriomycetidae</taxon>
        <taxon>Chaetothyriales</taxon>
        <taxon>Cyphellophoraceae</taxon>
        <taxon>Cyphellophora</taxon>
    </lineage>
</organism>
<dbReference type="AlphaFoldDB" id="A0A0N0NNJ5"/>
<keyword evidence="2" id="KW-1185">Reference proteome</keyword>
<sequence>MTRTLSAPSWDKPEPNLVSMPTEILKEIIQYTIPHVFTINATYCNNTWEQYGPFKWSPSFLPGLLLVSKRIGRVARKILFERVKFCIWVHLTWFNCLLDASHAKVPADVGIKVREHFETVFARNG</sequence>
<dbReference type="GeneID" id="28741391"/>